<gene>
    <name evidence="2" type="ordered locus">BH11520</name>
</gene>
<dbReference type="EMBL" id="BX897699">
    <property type="protein sequence ID" value="CAF27935.1"/>
    <property type="molecule type" value="Genomic_DNA"/>
</dbReference>
<dbReference type="GeneID" id="92985763"/>
<dbReference type="HAMAP" id="MF_00676">
    <property type="entry name" value="UPF0260"/>
    <property type="match status" value="1"/>
</dbReference>
<dbReference type="NCBIfam" id="NF003501">
    <property type="entry name" value="PRK05170.1-5"/>
    <property type="match status" value="1"/>
</dbReference>
<evidence type="ECO:0000313" key="2">
    <source>
        <dbReference type="EMBL" id="CAF27935.1"/>
    </source>
</evidence>
<dbReference type="Proteomes" id="UP000000421">
    <property type="component" value="Chromosome"/>
</dbReference>
<comment type="similarity">
    <text evidence="1">Belongs to the UPF0260 family.</text>
</comment>
<protein>
    <recommendedName>
        <fullName evidence="1">UPF0260 protein BH11520</fullName>
    </recommendedName>
</protein>
<dbReference type="Pfam" id="PF03692">
    <property type="entry name" value="CxxCxxCC"/>
    <property type="match status" value="1"/>
</dbReference>
<dbReference type="KEGG" id="bhe:BH11520"/>
<dbReference type="PIRSF" id="PIRSF006173">
    <property type="entry name" value="UCP006173"/>
    <property type="match status" value="1"/>
</dbReference>
<evidence type="ECO:0000313" key="3">
    <source>
        <dbReference type="Proteomes" id="UP000000421"/>
    </source>
</evidence>
<sequence length="157" mass="18285">MANFMSKEAPFWKVKKLEEMSLSEWESLCDGCGLCCLHKVEDDDTGDIYATSVACRLLDSETCRCRNYVHRKSIVPDCIFLNLATIKTVRWLPENCAYRLIYEGKDLYWWHPLVSGNYQTVHQTQFSARGQIEIYEDELSSEEDYLQYITGILCEGR</sequence>
<dbReference type="eggNOG" id="COG2983">
    <property type="taxonomic scope" value="Bacteria"/>
</dbReference>
<name>A0A0H3M681_BARHE</name>
<reference evidence="2 3" key="1">
    <citation type="journal article" date="2004" name="Proc. Natl. Acad. Sci. U.S.A.">
        <title>The louse-borne human pathogen Bartonella quintana is a genomic derivative of the zoonotic agent Bartonella henselae.</title>
        <authorList>
            <person name="Alsmark U.C.M."/>
            <person name="Frank A.C."/>
            <person name="Karlberg E.O."/>
            <person name="Legault B.-A."/>
            <person name="Ardell D.H."/>
            <person name="Canbaeck B."/>
            <person name="Eriksson A.-S."/>
            <person name="Naeslund A.K."/>
            <person name="Handley S.A."/>
            <person name="Huvet M."/>
            <person name="La Scola B."/>
            <person name="Holmberg M."/>
            <person name="Andersson S.G.E."/>
        </authorList>
    </citation>
    <scope>NUCLEOTIDE SEQUENCE [LARGE SCALE GENOMIC DNA]</scope>
    <source>
        <strain evidence="3">ATCC 49882 / DSM 28221 / CCUG 30454 / Houston 1</strain>
    </source>
</reference>
<proteinExistence type="inferred from homology"/>
<dbReference type="PANTHER" id="PTHR37421">
    <property type="entry name" value="UPF0260 PROTEIN YCGN"/>
    <property type="match status" value="1"/>
</dbReference>
<dbReference type="InterPro" id="IPR005358">
    <property type="entry name" value="Puta_zinc/iron-chelating_dom"/>
</dbReference>
<evidence type="ECO:0000256" key="1">
    <source>
        <dbReference type="HAMAP-Rule" id="MF_00676"/>
    </source>
</evidence>
<dbReference type="PaxDb" id="283166-BH11520"/>
<dbReference type="RefSeq" id="WP_011180994.1">
    <property type="nucleotide sequence ID" value="NC_005956.1"/>
</dbReference>
<keyword evidence="3" id="KW-1185">Reference proteome</keyword>
<dbReference type="AlphaFoldDB" id="A0A0H3M681"/>
<dbReference type="NCBIfam" id="NF003507">
    <property type="entry name" value="PRK05170.2-5"/>
    <property type="match status" value="1"/>
</dbReference>
<dbReference type="EnsemblBacteria" id="CAF27935">
    <property type="protein sequence ID" value="CAF27935"/>
    <property type="gene ID" value="BH11520"/>
</dbReference>
<accession>A0A0H3M681</accession>
<dbReference type="PANTHER" id="PTHR37421:SF1">
    <property type="entry name" value="UPF0260 PROTEIN YCGN"/>
    <property type="match status" value="1"/>
</dbReference>
<organism evidence="2 3">
    <name type="scientific">Bartonella henselae (strain ATCC 49882 / DSM 28221 / CCUG 30454 / Houston 1)</name>
    <name type="common">Rochalimaea henselae</name>
    <dbReference type="NCBI Taxonomy" id="283166"/>
    <lineage>
        <taxon>Bacteria</taxon>
        <taxon>Pseudomonadati</taxon>
        <taxon>Pseudomonadota</taxon>
        <taxon>Alphaproteobacteria</taxon>
        <taxon>Hyphomicrobiales</taxon>
        <taxon>Bartonellaceae</taxon>
        <taxon>Bartonella</taxon>
    </lineage>
</organism>
<dbReference type="InterPro" id="IPR008228">
    <property type="entry name" value="UCP006173"/>
</dbReference>